<dbReference type="NCBIfam" id="TIGR00996">
    <property type="entry name" value="Mtu_fam_mce"/>
    <property type="match status" value="1"/>
</dbReference>
<comment type="caution">
    <text evidence="5">The sequence shown here is derived from an EMBL/GenBank/DDBJ whole genome shotgun (WGS) entry which is preliminary data.</text>
</comment>
<evidence type="ECO:0000313" key="5">
    <source>
        <dbReference type="EMBL" id="MDT0307946.1"/>
    </source>
</evidence>
<sequence length="370" mass="38943">MKTSTKAAVTVGCAGLALAVAFSLPSVLNALPTFEELPLPGGAELGDNPYTVTAEFEDVLSLVPHSSVKVNDVDVGQVTDIDLAADGWHARVTMRINGDVRLPENAYAAVEQSSLLGEKYIQLLAPEDDEARGQLANGDVIPAQRTNRNVEVEEVFGAMSLVLNGGGIDQIRTISEELNNALGGNELEARGVLEQLEVLVADLDGQREEIVGVLQGMDRLSSTLAERDEVIATTLEEMEPGLATLEDQRASLMAMLNSIDDLGDVAIDTINRTTDDIVADLEALAPIVSNLADAGESLPNSLEVLATYPFTDEVMNGIRGDYLNAYINIAAPRGTQVIPPLSLGENRSGAASDSDTRSAPLPLPAAGGGS</sequence>
<dbReference type="Proteomes" id="UP001183388">
    <property type="component" value="Unassembled WGS sequence"/>
</dbReference>
<dbReference type="Pfam" id="PF11887">
    <property type="entry name" value="Mce4_CUP1"/>
    <property type="match status" value="1"/>
</dbReference>
<dbReference type="InterPro" id="IPR052336">
    <property type="entry name" value="MlaD_Phospholipid_Transporter"/>
</dbReference>
<dbReference type="InterPro" id="IPR003399">
    <property type="entry name" value="Mce/MlaD"/>
</dbReference>
<evidence type="ECO:0000259" key="3">
    <source>
        <dbReference type="Pfam" id="PF02470"/>
    </source>
</evidence>
<dbReference type="EMBL" id="JAVREN010000016">
    <property type="protein sequence ID" value="MDT0307946.1"/>
    <property type="molecule type" value="Genomic_DNA"/>
</dbReference>
<reference evidence="6" key="1">
    <citation type="submission" date="2023-07" db="EMBL/GenBank/DDBJ databases">
        <title>30 novel species of actinomycetes from the DSMZ collection.</title>
        <authorList>
            <person name="Nouioui I."/>
        </authorList>
    </citation>
    <scope>NUCLEOTIDE SEQUENCE [LARGE SCALE GENOMIC DNA]</scope>
    <source>
        <strain evidence="6">DSM 44917</strain>
    </source>
</reference>
<feature type="domain" description="Mce/MlaD" evidence="3">
    <location>
        <begin position="49"/>
        <end position="124"/>
    </location>
</feature>
<dbReference type="RefSeq" id="WP_311630898.1">
    <property type="nucleotide sequence ID" value="NZ_JAVREN010000016.1"/>
</dbReference>
<feature type="domain" description="Mammalian cell entry C-terminal" evidence="4">
    <location>
        <begin position="133"/>
        <end position="308"/>
    </location>
</feature>
<feature type="chain" id="PRO_5045528654" evidence="2">
    <location>
        <begin position="31"/>
        <end position="370"/>
    </location>
</feature>
<evidence type="ECO:0000313" key="6">
    <source>
        <dbReference type="Proteomes" id="UP001183388"/>
    </source>
</evidence>
<proteinExistence type="predicted"/>
<feature type="signal peptide" evidence="2">
    <location>
        <begin position="1"/>
        <end position="30"/>
    </location>
</feature>
<dbReference type="PANTHER" id="PTHR33371:SF15">
    <property type="entry name" value="LIPOPROTEIN LPRN"/>
    <property type="match status" value="1"/>
</dbReference>
<gene>
    <name evidence="5" type="ORF">RM780_13365</name>
</gene>
<feature type="region of interest" description="Disordered" evidence="1">
    <location>
        <begin position="340"/>
        <end position="370"/>
    </location>
</feature>
<evidence type="ECO:0000256" key="2">
    <source>
        <dbReference type="SAM" id="SignalP"/>
    </source>
</evidence>
<keyword evidence="2" id="KW-0732">Signal</keyword>
<dbReference type="Pfam" id="PF02470">
    <property type="entry name" value="MlaD"/>
    <property type="match status" value="1"/>
</dbReference>
<dbReference type="PANTHER" id="PTHR33371">
    <property type="entry name" value="INTERMEMBRANE PHOSPHOLIPID TRANSPORT SYSTEM BINDING PROTEIN MLAD-RELATED"/>
    <property type="match status" value="1"/>
</dbReference>
<keyword evidence="6" id="KW-1185">Reference proteome</keyword>
<evidence type="ECO:0000259" key="4">
    <source>
        <dbReference type="Pfam" id="PF11887"/>
    </source>
</evidence>
<organism evidence="5 6">
    <name type="scientific">Streptomyces boetiae</name>
    <dbReference type="NCBI Taxonomy" id="3075541"/>
    <lineage>
        <taxon>Bacteria</taxon>
        <taxon>Bacillati</taxon>
        <taxon>Actinomycetota</taxon>
        <taxon>Actinomycetes</taxon>
        <taxon>Kitasatosporales</taxon>
        <taxon>Streptomycetaceae</taxon>
        <taxon>Streptomyces</taxon>
    </lineage>
</organism>
<protein>
    <submittedName>
        <fullName evidence="5">MCE family protein</fullName>
    </submittedName>
</protein>
<accession>A0ABU2L8Z5</accession>
<dbReference type="InterPro" id="IPR005693">
    <property type="entry name" value="Mce"/>
</dbReference>
<evidence type="ECO:0000256" key="1">
    <source>
        <dbReference type="SAM" id="MobiDB-lite"/>
    </source>
</evidence>
<dbReference type="InterPro" id="IPR024516">
    <property type="entry name" value="Mce_C"/>
</dbReference>
<name>A0ABU2L8Z5_9ACTN</name>